<feature type="compositionally biased region" description="Low complexity" evidence="1">
    <location>
        <begin position="42"/>
        <end position="53"/>
    </location>
</feature>
<feature type="region of interest" description="Disordered" evidence="1">
    <location>
        <begin position="884"/>
        <end position="908"/>
    </location>
</feature>
<feature type="domain" description="UBA" evidence="2">
    <location>
        <begin position="63"/>
        <end position="105"/>
    </location>
</feature>
<keyword evidence="5" id="KW-1185">Reference proteome</keyword>
<evidence type="ECO:0000313" key="5">
    <source>
        <dbReference type="Proteomes" id="UP001152797"/>
    </source>
</evidence>
<organism evidence="3">
    <name type="scientific">Cladocopium goreaui</name>
    <dbReference type="NCBI Taxonomy" id="2562237"/>
    <lineage>
        <taxon>Eukaryota</taxon>
        <taxon>Sar</taxon>
        <taxon>Alveolata</taxon>
        <taxon>Dinophyceae</taxon>
        <taxon>Suessiales</taxon>
        <taxon>Symbiodiniaceae</taxon>
        <taxon>Cladocopium</taxon>
    </lineage>
</organism>
<evidence type="ECO:0000313" key="3">
    <source>
        <dbReference type="EMBL" id="CAI4016787.1"/>
    </source>
</evidence>
<feature type="compositionally biased region" description="Acidic residues" evidence="1">
    <location>
        <begin position="190"/>
        <end position="208"/>
    </location>
</feature>
<feature type="compositionally biased region" description="Basic and acidic residues" evidence="1">
    <location>
        <begin position="239"/>
        <end position="261"/>
    </location>
</feature>
<feature type="region of interest" description="Disordered" evidence="1">
    <location>
        <begin position="153"/>
        <end position="402"/>
    </location>
</feature>
<feature type="compositionally biased region" description="Low complexity" evidence="1">
    <location>
        <begin position="609"/>
        <end position="625"/>
    </location>
</feature>
<sequence>MRARTCQPSSLTMHYAERPVEKVTTSIDDDVDPDLQCYIWDSRSQQPRQPRQPIATGRPSVPNAKQRQLLNQVVEMGFNESDAKRALSSTGWSGVQDAVAVLVGEPTCGACRAASRAIGILRSGQLRAEQEGLVSGILRIAVAELSDLVEENQRTEGAAGATENKEEAKGLTSGPLPGTPAKEVPKADKEDSEYTYESEEEEVTEEDRQEATPARASEGKGEPGDSATAGAEADPGTEVNKDRGEAYKEKVRGKFDPEYFTKRLCLTPAPKPRSGRSRDKRKRASPERQRGGEELEAAEHQVARASPGERGRSPGAHHGDEDSDKREPLPRRPQREKRPKNRGSRGAKKRDRAREFRAKKIEERKAKKAARDQECHRKPKPKQWRPAAVVAHPGGAPVRPRRGIRRPAGLDEEGADPWSAGSVVPLHTISLDRFHPKSSLVLTEADYCGAPVVAAGKIQKVEVDHNGPHLYLRLTGTTSESLLRVHTQQPGQIFRVHLCPEGCGKVECGELYLHGIKGRRGQDQDEPWTTNLVEAAAGGEDELALLRARGAGQAPPGEKVASGRLPSKAVQKEASQLFAGTALDPKERVRTRVMKSARRFAARKKAKESSSSTGSGSSSSSSSSSQGVATGEVVFSEETKTQALGERYPGALTMETLMLMRRNLLATAGEDGEEQSTRPIALLYFRSVLGRKCSGAQARELLNISCAIDALLRARPAQALDILCQRLKAQESVLLGTNWAVAQRVELASQDSTTLIPRAELQTAQRSYLESRARWQASTGQGGKGAPKGKGKDKGDQSTRDEKKGEPRREKGKGGTAPAEAINSTSHAPDVMGVGWHDVRDGGSASHAPEEAGFLACAVPATGMVSPEGPGGPVIGDPAPFVGQGHNFPEPSHSAGAQSGPLWSPSGKRTSDLEGLRFVELGPRVQQWLQEVLPLRSKPMGRRDVTTLFPLPTSCSTLSESFPSLSSLEVCWLCNVCVGLNSMWGDGLSFDGSVTPVVYRCLSRIVCDIQRIGTWSGSLECFDWGNFFLTRSVDYKGDEVKTAREFTWQNIAPALPAEIGRVPLAEVCTLGAKHYVENFEAYLRPPERWELKRPPRVMVADDAWAEVCRGLTSCGICTFLTEEELFHTGEGPLLNGLFGVTKDEFHQGHEVFRLIMNLIPLNGIVEPMKGDVETLPTWSMTTPFQLQPDESLVVSSEDVRCFFYVISVPPAMDCLPPDLKGQTVFLAAKVLPMGFANSVSLAQHVHRNLALWSGQTQASEDDDINLPEAEVRKDRPATVASPSWRVYLDNYDLLERVKSVDLSHLEGREAPSVLALRQQYEYWEVPRNLKKSVSRSALAEVQGAQVDGQLGVAYPRESKLLKYLAATLSLLSMGHVTQRQVQVVCGGLVYVSMFRRQLLGSLNAVWRFITSFDTLKVHKQRLPPGCPLELEHCRASRCSAQPDWEQLVRSCRGLVPGPIVRAFGLVP</sequence>
<dbReference type="EMBL" id="CAMXCT010006602">
    <property type="protein sequence ID" value="CAI4016787.1"/>
    <property type="molecule type" value="Genomic_DNA"/>
</dbReference>
<feature type="region of interest" description="Disordered" evidence="1">
    <location>
        <begin position="597"/>
        <end position="632"/>
    </location>
</feature>
<feature type="compositionally biased region" description="Basic residues" evidence="1">
    <location>
        <begin position="273"/>
        <end position="283"/>
    </location>
</feature>
<dbReference type="SUPFAM" id="SSF46934">
    <property type="entry name" value="UBA-like"/>
    <property type="match status" value="1"/>
</dbReference>
<dbReference type="Proteomes" id="UP001152797">
    <property type="component" value="Unassembled WGS sequence"/>
</dbReference>
<feature type="compositionally biased region" description="Basic and acidic residues" evidence="1">
    <location>
        <begin position="284"/>
        <end position="330"/>
    </location>
</feature>
<dbReference type="InterPro" id="IPR009060">
    <property type="entry name" value="UBA-like_sf"/>
</dbReference>
<gene>
    <name evidence="3" type="ORF">C1SCF055_LOCUS41489</name>
</gene>
<proteinExistence type="predicted"/>
<feature type="compositionally biased region" description="Basic residues" evidence="1">
    <location>
        <begin position="597"/>
        <end position="606"/>
    </location>
</feature>
<accession>A0A9P1DWN6</accession>
<dbReference type="EMBL" id="CAMXCT030006602">
    <property type="protein sequence ID" value="CAL4804099.1"/>
    <property type="molecule type" value="Genomic_DNA"/>
</dbReference>
<evidence type="ECO:0000256" key="1">
    <source>
        <dbReference type="SAM" id="MobiDB-lite"/>
    </source>
</evidence>
<feature type="compositionally biased region" description="Basic and acidic residues" evidence="1">
    <location>
        <begin position="352"/>
        <end position="376"/>
    </location>
</feature>
<feature type="region of interest" description="Disordered" evidence="1">
    <location>
        <begin position="770"/>
        <end position="848"/>
    </location>
</feature>
<protein>
    <recommendedName>
        <fullName evidence="2">UBA domain-containing protein</fullName>
    </recommendedName>
</protein>
<reference evidence="4 5" key="2">
    <citation type="submission" date="2024-05" db="EMBL/GenBank/DDBJ databases">
        <authorList>
            <person name="Chen Y."/>
            <person name="Shah S."/>
            <person name="Dougan E. K."/>
            <person name="Thang M."/>
            <person name="Chan C."/>
        </authorList>
    </citation>
    <scope>NUCLEOTIDE SEQUENCE [LARGE SCALE GENOMIC DNA]</scope>
</reference>
<dbReference type="PROSITE" id="PS50030">
    <property type="entry name" value="UBA"/>
    <property type="match status" value="1"/>
</dbReference>
<comment type="caution">
    <text evidence="3">The sequence shown here is derived from an EMBL/GenBank/DDBJ whole genome shotgun (WGS) entry which is preliminary data.</text>
</comment>
<reference evidence="3" key="1">
    <citation type="submission" date="2022-10" db="EMBL/GenBank/DDBJ databases">
        <authorList>
            <person name="Chen Y."/>
            <person name="Dougan E. K."/>
            <person name="Chan C."/>
            <person name="Rhodes N."/>
            <person name="Thang M."/>
        </authorList>
    </citation>
    <scope>NUCLEOTIDE SEQUENCE</scope>
</reference>
<feature type="compositionally biased region" description="Basic residues" evidence="1">
    <location>
        <begin position="332"/>
        <end position="351"/>
    </location>
</feature>
<evidence type="ECO:0000313" key="4">
    <source>
        <dbReference type="EMBL" id="CAL4804099.1"/>
    </source>
</evidence>
<name>A0A9P1DWN6_9DINO</name>
<dbReference type="EMBL" id="CAMXCT020006602">
    <property type="protein sequence ID" value="CAL1170162.1"/>
    <property type="molecule type" value="Genomic_DNA"/>
</dbReference>
<feature type="compositionally biased region" description="Basic and acidic residues" evidence="1">
    <location>
        <begin position="790"/>
        <end position="813"/>
    </location>
</feature>
<dbReference type="InterPro" id="IPR015940">
    <property type="entry name" value="UBA"/>
</dbReference>
<dbReference type="Gene3D" id="1.10.8.10">
    <property type="entry name" value="DNA helicase RuvA subunit, C-terminal domain"/>
    <property type="match status" value="1"/>
</dbReference>
<dbReference type="Pfam" id="PF00627">
    <property type="entry name" value="UBA"/>
    <property type="match status" value="1"/>
</dbReference>
<feature type="compositionally biased region" description="Low complexity" evidence="1">
    <location>
        <begin position="385"/>
        <end position="398"/>
    </location>
</feature>
<feature type="region of interest" description="Disordered" evidence="1">
    <location>
        <begin position="42"/>
        <end position="64"/>
    </location>
</feature>
<evidence type="ECO:0000259" key="2">
    <source>
        <dbReference type="PROSITE" id="PS50030"/>
    </source>
</evidence>